<dbReference type="EMBL" id="BARV01008146">
    <property type="protein sequence ID" value="GAI16763.1"/>
    <property type="molecule type" value="Genomic_DNA"/>
</dbReference>
<proteinExistence type="predicted"/>
<reference evidence="2" key="1">
    <citation type="journal article" date="2014" name="Front. Microbiol.">
        <title>High frequency of phylogenetically diverse reductive dehalogenase-homologous genes in deep subseafloor sedimentary metagenomes.</title>
        <authorList>
            <person name="Kawai M."/>
            <person name="Futagami T."/>
            <person name="Toyoda A."/>
            <person name="Takaki Y."/>
            <person name="Nishi S."/>
            <person name="Hori S."/>
            <person name="Arai W."/>
            <person name="Tsubouchi T."/>
            <person name="Morono Y."/>
            <person name="Uchiyama I."/>
            <person name="Ito T."/>
            <person name="Fujiyama A."/>
            <person name="Inagaki F."/>
            <person name="Takami H."/>
        </authorList>
    </citation>
    <scope>NUCLEOTIDE SEQUENCE</scope>
    <source>
        <strain evidence="2">Expedition CK06-06</strain>
    </source>
</reference>
<keyword evidence="1" id="KW-1133">Transmembrane helix</keyword>
<evidence type="ECO:0000256" key="1">
    <source>
        <dbReference type="SAM" id="Phobius"/>
    </source>
</evidence>
<accession>X1LCC2</accession>
<keyword evidence="1" id="KW-0472">Membrane</keyword>
<feature type="non-terminal residue" evidence="2">
    <location>
        <position position="1"/>
    </location>
</feature>
<dbReference type="AlphaFoldDB" id="X1LCC2"/>
<protein>
    <submittedName>
        <fullName evidence="2">Uncharacterized protein</fullName>
    </submittedName>
</protein>
<comment type="caution">
    <text evidence="2">The sequence shown here is derived from an EMBL/GenBank/DDBJ whole genome shotgun (WGS) entry which is preliminary data.</text>
</comment>
<gene>
    <name evidence="2" type="ORF">S06H3_16460</name>
</gene>
<keyword evidence="1" id="KW-0812">Transmembrane</keyword>
<feature type="transmembrane region" description="Helical" evidence="1">
    <location>
        <begin position="43"/>
        <end position="65"/>
    </location>
</feature>
<evidence type="ECO:0000313" key="2">
    <source>
        <dbReference type="EMBL" id="GAI16763.1"/>
    </source>
</evidence>
<organism evidence="2">
    <name type="scientific">marine sediment metagenome</name>
    <dbReference type="NCBI Taxonomy" id="412755"/>
    <lineage>
        <taxon>unclassified sequences</taxon>
        <taxon>metagenomes</taxon>
        <taxon>ecological metagenomes</taxon>
    </lineage>
</organism>
<sequence length="68" mass="7356">GDFELKLERTPTPAAELEQMSHEELRLFCDSLAEEIVPPEVSWWPLAIIGGVGILGAGAVVALAARRE</sequence>
<name>X1LCC2_9ZZZZ</name>